<comment type="caution">
    <text evidence="1">The sequence shown here is derived from an EMBL/GenBank/DDBJ whole genome shotgun (WGS) entry which is preliminary data.</text>
</comment>
<reference evidence="1" key="1">
    <citation type="submission" date="2022-03" db="EMBL/GenBank/DDBJ databases">
        <authorList>
            <person name="Lindestad O."/>
        </authorList>
    </citation>
    <scope>NUCLEOTIDE SEQUENCE</scope>
</reference>
<accession>A0A8S4S6W4</accession>
<proteinExistence type="predicted"/>
<evidence type="ECO:0000313" key="1">
    <source>
        <dbReference type="EMBL" id="CAH2247267.1"/>
    </source>
</evidence>
<gene>
    <name evidence="1" type="primary">jg15457</name>
    <name evidence="1" type="ORF">PAEG_LOCUS21535</name>
</gene>
<evidence type="ECO:0000313" key="2">
    <source>
        <dbReference type="Proteomes" id="UP000838756"/>
    </source>
</evidence>
<name>A0A8S4S6W4_9NEOP</name>
<sequence length="165" mass="18141">MDLLQKQGANDDQFAHHVCVSEIEAASTHSLSVERTPAFTDARPLLPRVASDEPRVLTSEISEVGNSKMGGLKVLLLVMYAGFVVADRKPTIAEKLREDADLSQLNITYIALIVNEIMRKLACLRALHDVLRGVPSPPNPHLAYVVEYGLHHCHSERRPVLSNGG</sequence>
<protein>
    <submittedName>
        <fullName evidence="1">Jg15457 protein</fullName>
    </submittedName>
</protein>
<keyword evidence="2" id="KW-1185">Reference proteome</keyword>
<organism evidence="1 2">
    <name type="scientific">Pararge aegeria aegeria</name>
    <dbReference type="NCBI Taxonomy" id="348720"/>
    <lineage>
        <taxon>Eukaryota</taxon>
        <taxon>Metazoa</taxon>
        <taxon>Ecdysozoa</taxon>
        <taxon>Arthropoda</taxon>
        <taxon>Hexapoda</taxon>
        <taxon>Insecta</taxon>
        <taxon>Pterygota</taxon>
        <taxon>Neoptera</taxon>
        <taxon>Endopterygota</taxon>
        <taxon>Lepidoptera</taxon>
        <taxon>Glossata</taxon>
        <taxon>Ditrysia</taxon>
        <taxon>Papilionoidea</taxon>
        <taxon>Nymphalidae</taxon>
        <taxon>Satyrinae</taxon>
        <taxon>Satyrini</taxon>
        <taxon>Parargina</taxon>
        <taxon>Pararge</taxon>
    </lineage>
</organism>
<dbReference type="Proteomes" id="UP000838756">
    <property type="component" value="Unassembled WGS sequence"/>
</dbReference>
<dbReference type="AlphaFoldDB" id="A0A8S4S6W4"/>
<dbReference type="OrthoDB" id="7482757at2759"/>
<dbReference type="EMBL" id="CAKXAJ010025957">
    <property type="protein sequence ID" value="CAH2247267.1"/>
    <property type="molecule type" value="Genomic_DNA"/>
</dbReference>